<protein>
    <recommendedName>
        <fullName evidence="3">DNA polymerase III subunit gamma/tau</fullName>
        <ecNumber evidence="3">2.7.7.7</ecNumber>
    </recommendedName>
</protein>
<dbReference type="CDD" id="cd00009">
    <property type="entry name" value="AAA"/>
    <property type="match status" value="1"/>
</dbReference>
<feature type="domain" description="AAA+ ATPase" evidence="5">
    <location>
        <begin position="34"/>
        <end position="178"/>
    </location>
</feature>
<comment type="subunit">
    <text evidence="3">DNA polymerase III contains a core (composed of alpha, epsilon and theta chains) that associates with a tau subunit. This core dimerizes to form the POLIII' complex. PolIII' associates with the gamma complex (composed of gamma, delta, delta', psi and chi chains) and with the beta chain to form the complete DNA polymerase III complex.</text>
</comment>
<dbReference type="Pfam" id="PF13177">
    <property type="entry name" value="DNA_pol3_delta2"/>
    <property type="match status" value="1"/>
</dbReference>
<gene>
    <name evidence="3 6" type="primary">dnaX</name>
    <name evidence="6" type="ORF">COS53_00630</name>
</gene>
<dbReference type="NCBIfam" id="TIGR02397">
    <property type="entry name" value="dnaX_nterm"/>
    <property type="match status" value="1"/>
</dbReference>
<comment type="similarity">
    <text evidence="3">Belongs to the DnaX/STICHEL family.</text>
</comment>
<keyword evidence="3" id="KW-0548">Nucleotidyltransferase</keyword>
<keyword evidence="3" id="KW-0235">DNA replication</keyword>
<evidence type="ECO:0000256" key="3">
    <source>
        <dbReference type="RuleBase" id="RU364063"/>
    </source>
</evidence>
<dbReference type="InterPro" id="IPR003593">
    <property type="entry name" value="AAA+_ATPase"/>
</dbReference>
<evidence type="ECO:0000313" key="7">
    <source>
        <dbReference type="Proteomes" id="UP000229191"/>
    </source>
</evidence>
<dbReference type="InterPro" id="IPR001270">
    <property type="entry name" value="ClpA/B"/>
</dbReference>
<comment type="catalytic activity">
    <reaction evidence="2 3">
        <text>DNA(n) + a 2'-deoxyribonucleoside 5'-triphosphate = DNA(n+1) + diphosphate</text>
        <dbReference type="Rhea" id="RHEA:22508"/>
        <dbReference type="Rhea" id="RHEA-COMP:17339"/>
        <dbReference type="Rhea" id="RHEA-COMP:17340"/>
        <dbReference type="ChEBI" id="CHEBI:33019"/>
        <dbReference type="ChEBI" id="CHEBI:61560"/>
        <dbReference type="ChEBI" id="CHEBI:173112"/>
        <dbReference type="EC" id="2.7.7.7"/>
    </reaction>
</comment>
<dbReference type="EMBL" id="PEVB01000019">
    <property type="protein sequence ID" value="PIV07771.1"/>
    <property type="molecule type" value="Genomic_DNA"/>
</dbReference>
<dbReference type="PANTHER" id="PTHR11669">
    <property type="entry name" value="REPLICATION FACTOR C / DNA POLYMERASE III GAMMA-TAU SUBUNIT"/>
    <property type="match status" value="1"/>
</dbReference>
<dbReference type="Pfam" id="PF20964">
    <property type="entry name" value="DnaX_C"/>
    <property type="match status" value="1"/>
</dbReference>
<dbReference type="InterPro" id="IPR012763">
    <property type="entry name" value="DNA_pol_III_sug/sutau_N"/>
</dbReference>
<dbReference type="EC" id="2.7.7.7" evidence="3"/>
<dbReference type="GO" id="GO:0003887">
    <property type="term" value="F:DNA-directed DNA polymerase activity"/>
    <property type="evidence" value="ECO:0007669"/>
    <property type="project" value="UniProtKB-KW"/>
</dbReference>
<comment type="function">
    <text evidence="3">DNA polymerase III is a complex, multichain enzyme responsible for most of the replicative synthesis in bacteria. This DNA polymerase also exhibits 3' to 5' exonuclease activity.</text>
</comment>
<name>A0A2M7BQK7_9BACT</name>
<dbReference type="PANTHER" id="PTHR11669:SF0">
    <property type="entry name" value="PROTEIN STICHEL-LIKE 2"/>
    <property type="match status" value="1"/>
</dbReference>
<dbReference type="AlphaFoldDB" id="A0A2M7BQK7"/>
<accession>A0A2M7BQK7</accession>
<dbReference type="Gene3D" id="3.40.50.300">
    <property type="entry name" value="P-loop containing nucleotide triphosphate hydrolases"/>
    <property type="match status" value="1"/>
</dbReference>
<evidence type="ECO:0000256" key="2">
    <source>
        <dbReference type="ARBA" id="ARBA00049244"/>
    </source>
</evidence>
<dbReference type="Proteomes" id="UP000229191">
    <property type="component" value="Unassembled WGS sequence"/>
</dbReference>
<dbReference type="InterPro" id="IPR027417">
    <property type="entry name" value="P-loop_NTPase"/>
</dbReference>
<dbReference type="InterPro" id="IPR048448">
    <property type="entry name" value="DnaX-like_C"/>
</dbReference>
<dbReference type="PRINTS" id="PR00300">
    <property type="entry name" value="CLPPROTEASEA"/>
</dbReference>
<proteinExistence type="inferred from homology"/>
<dbReference type="InterPro" id="IPR050238">
    <property type="entry name" value="DNA_Rep/Repair_Clamp_Loader"/>
</dbReference>
<dbReference type="Gene3D" id="1.10.8.60">
    <property type="match status" value="1"/>
</dbReference>
<evidence type="ECO:0000313" key="6">
    <source>
        <dbReference type="EMBL" id="PIV07771.1"/>
    </source>
</evidence>
<evidence type="ECO:0000256" key="1">
    <source>
        <dbReference type="ARBA" id="ARBA00022932"/>
    </source>
</evidence>
<evidence type="ECO:0000259" key="5">
    <source>
        <dbReference type="SMART" id="SM00382"/>
    </source>
</evidence>
<keyword evidence="3" id="KW-0067">ATP-binding</keyword>
<reference evidence="7" key="1">
    <citation type="submission" date="2017-09" db="EMBL/GenBank/DDBJ databases">
        <title>Depth-based differentiation of microbial function through sediment-hosted aquifers and enrichment of novel symbionts in the deep terrestrial subsurface.</title>
        <authorList>
            <person name="Probst A.J."/>
            <person name="Ladd B."/>
            <person name="Jarett J.K."/>
            <person name="Geller-Mcgrath D.E."/>
            <person name="Sieber C.M.K."/>
            <person name="Emerson J.B."/>
            <person name="Anantharaman K."/>
            <person name="Thomas B.C."/>
            <person name="Malmstrom R."/>
            <person name="Stieglmeier M."/>
            <person name="Klingl A."/>
            <person name="Woyke T."/>
            <person name="Ryan C.M."/>
            <person name="Banfield J.F."/>
        </authorList>
    </citation>
    <scope>NUCLEOTIDE SEQUENCE [LARGE SCALE GENOMIC DNA]</scope>
</reference>
<feature type="region of interest" description="Disordered" evidence="4">
    <location>
        <begin position="347"/>
        <end position="368"/>
    </location>
</feature>
<dbReference type="GO" id="GO:0009360">
    <property type="term" value="C:DNA polymerase III complex"/>
    <property type="evidence" value="ECO:0007669"/>
    <property type="project" value="InterPro"/>
</dbReference>
<keyword evidence="3" id="KW-0547">Nucleotide-binding</keyword>
<evidence type="ECO:0000256" key="4">
    <source>
        <dbReference type="SAM" id="MobiDB-lite"/>
    </source>
</evidence>
<organism evidence="6 7">
    <name type="scientific">Candidatus Shapirobacteria bacterium CG03_land_8_20_14_0_80_35_14</name>
    <dbReference type="NCBI Taxonomy" id="1974878"/>
    <lineage>
        <taxon>Bacteria</taxon>
        <taxon>Candidatus Shapironibacteriota</taxon>
    </lineage>
</organism>
<comment type="caution">
    <text evidence="6">The sequence shown here is derived from an EMBL/GenBank/DDBJ whole genome shotgun (WGS) entry which is preliminary data.</text>
</comment>
<feature type="compositionally biased region" description="Basic and acidic residues" evidence="4">
    <location>
        <begin position="348"/>
        <end position="368"/>
    </location>
</feature>
<dbReference type="SUPFAM" id="SSF52540">
    <property type="entry name" value="P-loop containing nucleoside triphosphate hydrolases"/>
    <property type="match status" value="1"/>
</dbReference>
<keyword evidence="1 3" id="KW-0239">DNA-directed DNA polymerase</keyword>
<sequence>MSVFHLKYRPNKISELDLTDVSDKLTKILGSKDMPQSWLFAGPKGSGKTSAARILAKSINCLDPDGVEPCDKCKNCQEIMRGNSLDIIEIDGASNRGVDDIRNLKDSAYLSPINLKKKVVIIDEVHMLTREAFNALLKVLEEPPKNLIFVLCTTDDNKIPETVLSRLCQIRFIKGNKESLKKSLNKIIKGEKIKIDEDAINYILEKSDGSFRNLQRNFNEIFLQTGKKISLKDIEGYLLKNGEYEGKNLEEDLMAGEVEVILEKLEKMAGDGVNFADLREKWLQYFQAKMLSFYGLGTKSDGLDLISIKKIIDLLIEAGGREKLTEIGQLPLEMVIVDFLGKKSTLSTEHRAPSTEDREQKKEKERENMVTGEVAEIANKWGEVLMAVKPFNHSVEAFLRAARPYSMKNGVLTLEVFYKFHKERLEEAKNRQIVMVGLEKVLGKGVEFKCVLIENKKNNFQIDNFSLKGLPSVATSSNEQIPKTEKKAEEIFV</sequence>
<dbReference type="GO" id="GO:0005524">
    <property type="term" value="F:ATP binding"/>
    <property type="evidence" value="ECO:0007669"/>
    <property type="project" value="UniProtKB-KW"/>
</dbReference>
<dbReference type="SMART" id="SM00382">
    <property type="entry name" value="AAA"/>
    <property type="match status" value="1"/>
</dbReference>
<keyword evidence="3" id="KW-0808">Transferase</keyword>
<dbReference type="GO" id="GO:0006261">
    <property type="term" value="P:DNA-templated DNA replication"/>
    <property type="evidence" value="ECO:0007669"/>
    <property type="project" value="TreeGrafter"/>
</dbReference>